<reference evidence="1 2" key="1">
    <citation type="journal article" date="2015" name="Genome Biol.">
        <title>Comparative genomics of Steinernema reveals deeply conserved gene regulatory networks.</title>
        <authorList>
            <person name="Dillman A.R."/>
            <person name="Macchietto M."/>
            <person name="Porter C.F."/>
            <person name="Rogers A."/>
            <person name="Williams B."/>
            <person name="Antoshechkin I."/>
            <person name="Lee M.M."/>
            <person name="Goodwin Z."/>
            <person name="Lu X."/>
            <person name="Lewis E.E."/>
            <person name="Goodrich-Blair H."/>
            <person name="Stock S.P."/>
            <person name="Adams B.J."/>
            <person name="Sternberg P.W."/>
            <person name="Mortazavi A."/>
        </authorList>
    </citation>
    <scope>NUCLEOTIDE SEQUENCE [LARGE SCALE GENOMIC DNA]</scope>
    <source>
        <strain evidence="1 2">ALL</strain>
    </source>
</reference>
<protein>
    <submittedName>
        <fullName evidence="1">Uncharacterized protein</fullName>
    </submittedName>
</protein>
<dbReference type="EMBL" id="AZBU02000010">
    <property type="protein sequence ID" value="TKR63133.1"/>
    <property type="molecule type" value="Genomic_DNA"/>
</dbReference>
<keyword evidence="2" id="KW-1185">Reference proteome</keyword>
<dbReference type="OrthoDB" id="10587782at2759"/>
<dbReference type="Proteomes" id="UP000298663">
    <property type="component" value="Unassembled WGS sequence"/>
</dbReference>
<proteinExistence type="predicted"/>
<reference evidence="1 2" key="2">
    <citation type="journal article" date="2019" name="G3 (Bethesda)">
        <title>Hybrid Assembly of the Genome of the Entomopathogenic Nematode Steinernema carpocapsae Identifies the X-Chromosome.</title>
        <authorList>
            <person name="Serra L."/>
            <person name="Macchietto M."/>
            <person name="Macias-Munoz A."/>
            <person name="McGill C.J."/>
            <person name="Rodriguez I.M."/>
            <person name="Rodriguez B."/>
            <person name="Murad R."/>
            <person name="Mortazavi A."/>
        </authorList>
    </citation>
    <scope>NUCLEOTIDE SEQUENCE [LARGE SCALE GENOMIC DNA]</scope>
    <source>
        <strain evidence="1 2">ALL</strain>
    </source>
</reference>
<evidence type="ECO:0000313" key="1">
    <source>
        <dbReference type="EMBL" id="TKR63133.1"/>
    </source>
</evidence>
<name>A0A4U5M3Y3_STECR</name>
<sequence>MKEDHGLKFKAVIMKSIVADQGLDKINEITKAQSKKDEEFMKSLPRDVVAKGWKAIQEGRDIEKTIKKLREVMERKQKRHM</sequence>
<gene>
    <name evidence="1" type="ORF">L596_027004</name>
</gene>
<organism evidence="1 2">
    <name type="scientific">Steinernema carpocapsae</name>
    <name type="common">Entomopathogenic nematode</name>
    <dbReference type="NCBI Taxonomy" id="34508"/>
    <lineage>
        <taxon>Eukaryota</taxon>
        <taxon>Metazoa</taxon>
        <taxon>Ecdysozoa</taxon>
        <taxon>Nematoda</taxon>
        <taxon>Chromadorea</taxon>
        <taxon>Rhabditida</taxon>
        <taxon>Tylenchina</taxon>
        <taxon>Panagrolaimomorpha</taxon>
        <taxon>Strongyloidoidea</taxon>
        <taxon>Steinernematidae</taxon>
        <taxon>Steinernema</taxon>
    </lineage>
</organism>
<comment type="caution">
    <text evidence="1">The sequence shown here is derived from an EMBL/GenBank/DDBJ whole genome shotgun (WGS) entry which is preliminary data.</text>
</comment>
<evidence type="ECO:0000313" key="2">
    <source>
        <dbReference type="Proteomes" id="UP000298663"/>
    </source>
</evidence>
<accession>A0A4U5M3Y3</accession>
<dbReference type="AlphaFoldDB" id="A0A4U5M3Y3"/>